<dbReference type="RefSeq" id="WP_226954296.1">
    <property type="nucleotide sequence ID" value="NZ_JACDXW010000004.1"/>
</dbReference>
<keyword evidence="2" id="KW-1185">Reference proteome</keyword>
<name>A0ABS8CD22_9BURK</name>
<dbReference type="InterPro" id="IPR016181">
    <property type="entry name" value="Acyl_CoA_acyltransferase"/>
</dbReference>
<protein>
    <submittedName>
        <fullName evidence="1">N-acetyltransferase</fullName>
    </submittedName>
</protein>
<dbReference type="Pfam" id="PF04339">
    <property type="entry name" value="FemAB_like"/>
    <property type="match status" value="1"/>
</dbReference>
<comment type="caution">
    <text evidence="1">The sequence shown here is derived from an EMBL/GenBank/DDBJ whole genome shotgun (WGS) entry which is preliminary data.</text>
</comment>
<evidence type="ECO:0000313" key="2">
    <source>
        <dbReference type="Proteomes" id="UP000776983"/>
    </source>
</evidence>
<dbReference type="Proteomes" id="UP000776983">
    <property type="component" value="Unassembled WGS sequence"/>
</dbReference>
<dbReference type="InterPro" id="IPR007434">
    <property type="entry name" value="FemAB-like"/>
</dbReference>
<dbReference type="Gene3D" id="3.40.630.30">
    <property type="match status" value="1"/>
</dbReference>
<dbReference type="EMBL" id="JACDXW010000004">
    <property type="protein sequence ID" value="MCB5363930.1"/>
    <property type="molecule type" value="Genomic_DNA"/>
</dbReference>
<accession>A0ABS8CD22</accession>
<dbReference type="PANTHER" id="PTHR47017:SF1">
    <property type="entry name" value="ACYL-COA"/>
    <property type="match status" value="1"/>
</dbReference>
<sequence length="377" mass="43349">MTIAFELTDDLSSIPPNEWQALSGQQPFTQHAFLLALQSSACIGPSTGWHGRHLLLRRDGRLAGAMPMYLKTHSQGEYVFDHGWAHAFERHGLAYYPKLVSAIPFSPVPGPRLLASTHEDRVLLAKYAAHLTRQQGLSSLHVLFPCESDRQALDEAGFMMREDIQFHWQNQSYHDFEDFLSRLNQKTRKKLRQDSKKVAQAGVTFRWLEGKQIDQADLAFFYHCYADTYLVRGRHPYLNLDFFQRLLRDMPEALFIVQAWRNEKPIACALSLRDKQTLYGRYWGSTEFVPGLHFETCYMQAIAYCISQGLLRFEGGAQGEHKLSRGMMPIRTHSAHWIAHPAYAKAIQDFLQRETTAVGQYMNALQEHSPFRRADAD</sequence>
<gene>
    <name evidence="1" type="ORF">H0484_09245</name>
</gene>
<organism evidence="1 2">
    <name type="scientific">Mesopusillimonas faecipullorum</name>
    <dbReference type="NCBI Taxonomy" id="2755040"/>
    <lineage>
        <taxon>Bacteria</taxon>
        <taxon>Pseudomonadati</taxon>
        <taxon>Pseudomonadota</taxon>
        <taxon>Betaproteobacteria</taxon>
        <taxon>Burkholderiales</taxon>
        <taxon>Alcaligenaceae</taxon>
        <taxon>Mesopusillimonas</taxon>
    </lineage>
</organism>
<evidence type="ECO:0000313" key="1">
    <source>
        <dbReference type="EMBL" id="MCB5363930.1"/>
    </source>
</evidence>
<dbReference type="SUPFAM" id="SSF55729">
    <property type="entry name" value="Acyl-CoA N-acyltransferases (Nat)"/>
    <property type="match status" value="1"/>
</dbReference>
<reference evidence="1 2" key="1">
    <citation type="submission" date="2020-07" db="EMBL/GenBank/DDBJ databases">
        <title>Pusillimonas sp. nov., isolated from poultry manure in Taiwan.</title>
        <authorList>
            <person name="Lin S.-Y."/>
            <person name="Tang Y.-S."/>
            <person name="Young C.-C."/>
        </authorList>
    </citation>
    <scope>NUCLEOTIDE SEQUENCE [LARGE SCALE GENOMIC DNA]</scope>
    <source>
        <strain evidence="1 2">CC-YST705</strain>
    </source>
</reference>
<dbReference type="PANTHER" id="PTHR47017">
    <property type="entry name" value="ACYL-COA"/>
    <property type="match status" value="1"/>
</dbReference>
<proteinExistence type="predicted"/>